<feature type="domain" description="Flagellar hook-associated protein 2 N-terminal" evidence="6">
    <location>
        <begin position="11"/>
        <end position="107"/>
    </location>
</feature>
<dbReference type="InterPro" id="IPR003481">
    <property type="entry name" value="FliD_N"/>
</dbReference>
<dbReference type="RefSeq" id="WP_211953841.1">
    <property type="nucleotide sequence ID" value="NZ_CAJPVI010000015.1"/>
</dbReference>
<gene>
    <name evidence="8" type="primary">fliD_2</name>
    <name evidence="8" type="ORF">LMG26411_02776</name>
</gene>
<evidence type="ECO:0000259" key="6">
    <source>
        <dbReference type="Pfam" id="PF02465"/>
    </source>
</evidence>
<sequence length="489" mass="50073">MTTISNLGVGSGLDLNSLLDQLTQSEQAPLQAIQDQESSYQTKLSAYGQLKNALTAFQSAAGKLGQPDFFNVTKISSSSTDVLSATSTTGAAPGTYSVNVTALAQAQSLVGAGQAKEDAAIGTGSIHIDFGTISGGTLDTDSTSATYGKYTGATFAAKDGSTGVDINIDSTHDTLEGVRDAINAANAGVTATILNDGSGSPYRLVLTSNDTGQANSMRISVTGDSTGALAGLVANDPAGTQNMEQTVAARDAKLSVNNIDIQSASNNVSAIQGLSLSLSQTGTSVVSVQRDNTAIQDGIQAFVTAYNSLQSTATSLSAFDPTAAQGQQAAPLTGDGVLRNIQTQLRSALNMPEGGGQDAFTMLSDVGVSFQNDGTLSLDTTKLSSAMNSNMAGVAALFSNSDGKTGYGNEISSLVDNMTGTNGELSSATDGINSTLKDLSAQYDSTQTTINDTIANYRQEFTQLDTIMAQMKNTSTYLTQQFGAMSSSG</sequence>
<evidence type="ECO:0000313" key="9">
    <source>
        <dbReference type="Proteomes" id="UP000672657"/>
    </source>
</evidence>
<dbReference type="PANTHER" id="PTHR30288">
    <property type="entry name" value="FLAGELLAR CAP/ASSEMBLY PROTEIN FLID"/>
    <property type="match status" value="1"/>
</dbReference>
<dbReference type="Pfam" id="PF02465">
    <property type="entry name" value="FliD_N"/>
    <property type="match status" value="1"/>
</dbReference>
<evidence type="ECO:0000256" key="2">
    <source>
        <dbReference type="ARBA" id="ARBA00011255"/>
    </source>
</evidence>
<dbReference type="Pfam" id="PF07195">
    <property type="entry name" value="FliD_C"/>
    <property type="match status" value="1"/>
</dbReference>
<keyword evidence="9" id="KW-1185">Reference proteome</keyword>
<keyword evidence="8" id="KW-0969">Cilium</keyword>
<evidence type="ECO:0000313" key="8">
    <source>
        <dbReference type="EMBL" id="CAG2145653.1"/>
    </source>
</evidence>
<dbReference type="EMBL" id="CAJPVI010000015">
    <property type="protein sequence ID" value="CAG2145653.1"/>
    <property type="molecule type" value="Genomic_DNA"/>
</dbReference>
<feature type="domain" description="Flagellar hook-associated protein 2 C-terminal" evidence="7">
    <location>
        <begin position="249"/>
        <end position="473"/>
    </location>
</feature>
<organism evidence="8 9">
    <name type="scientific">Cupriavidus numazuensis</name>
    <dbReference type="NCBI Taxonomy" id="221992"/>
    <lineage>
        <taxon>Bacteria</taxon>
        <taxon>Pseudomonadati</taxon>
        <taxon>Pseudomonadota</taxon>
        <taxon>Betaproteobacteria</taxon>
        <taxon>Burkholderiales</taxon>
        <taxon>Burkholderiaceae</taxon>
        <taxon>Cupriavidus</taxon>
    </lineage>
</organism>
<comment type="caution">
    <text evidence="8">The sequence shown here is derived from an EMBL/GenBank/DDBJ whole genome shotgun (WGS) entry which is preliminary data.</text>
</comment>
<evidence type="ECO:0000256" key="5">
    <source>
        <dbReference type="RuleBase" id="RU362066"/>
    </source>
</evidence>
<name>A0ABN7PXG0_9BURK</name>
<keyword evidence="3" id="KW-0175">Coiled coil</keyword>
<evidence type="ECO:0000256" key="1">
    <source>
        <dbReference type="ARBA" id="ARBA00009764"/>
    </source>
</evidence>
<keyword evidence="5" id="KW-0964">Secreted</keyword>
<keyword evidence="4 5" id="KW-0975">Bacterial flagellum</keyword>
<dbReference type="InterPro" id="IPR040026">
    <property type="entry name" value="FliD"/>
</dbReference>
<accession>A0ABN7PXG0</accession>
<evidence type="ECO:0000256" key="3">
    <source>
        <dbReference type="ARBA" id="ARBA00023054"/>
    </source>
</evidence>
<dbReference type="InterPro" id="IPR010809">
    <property type="entry name" value="FliD_C"/>
</dbReference>
<reference evidence="8 9" key="1">
    <citation type="submission" date="2021-03" db="EMBL/GenBank/DDBJ databases">
        <authorList>
            <person name="Peeters C."/>
        </authorList>
    </citation>
    <scope>NUCLEOTIDE SEQUENCE [LARGE SCALE GENOMIC DNA]</scope>
    <source>
        <strain evidence="8 9">LMG 26411</strain>
    </source>
</reference>
<comment type="similarity">
    <text evidence="1 5">Belongs to the FliD family.</text>
</comment>
<proteinExistence type="inferred from homology"/>
<evidence type="ECO:0000256" key="4">
    <source>
        <dbReference type="ARBA" id="ARBA00023143"/>
    </source>
</evidence>
<evidence type="ECO:0000259" key="7">
    <source>
        <dbReference type="Pfam" id="PF07195"/>
    </source>
</evidence>
<comment type="subcellular location">
    <subcellularLocation>
        <location evidence="5">Secreted</location>
    </subcellularLocation>
    <subcellularLocation>
        <location evidence="5">Bacterial flagellum</location>
    </subcellularLocation>
</comment>
<keyword evidence="8" id="KW-0282">Flagellum</keyword>
<keyword evidence="8" id="KW-0966">Cell projection</keyword>
<comment type="subunit">
    <text evidence="2 5">Homopentamer.</text>
</comment>
<comment type="function">
    <text evidence="5">Required for morphogenesis and for the elongation of the flagellar filament by facilitating polymerization of the flagellin monomers at the tip of growing filament. Forms a capping structure, which prevents flagellin subunits (transported through the central channel of the flagellum) from leaking out without polymerization at the distal end.</text>
</comment>
<dbReference type="Proteomes" id="UP000672657">
    <property type="component" value="Unassembled WGS sequence"/>
</dbReference>
<protein>
    <recommendedName>
        <fullName evidence="5">Flagellar hook-associated protein 2</fullName>
        <shortName evidence="5">HAP2</shortName>
    </recommendedName>
    <alternativeName>
        <fullName evidence="5">Flagellar cap protein</fullName>
    </alternativeName>
</protein>
<dbReference type="PANTHER" id="PTHR30288:SF0">
    <property type="entry name" value="FLAGELLAR HOOK-ASSOCIATED PROTEIN 2"/>
    <property type="match status" value="1"/>
</dbReference>